<comment type="caution">
    <text evidence="1">The sequence shown here is derived from an EMBL/GenBank/DDBJ whole genome shotgun (WGS) entry which is preliminary data.</text>
</comment>
<protein>
    <submittedName>
        <fullName evidence="1">Uncharacterized protein</fullName>
    </submittedName>
</protein>
<accession>A0A0W8FKG1</accession>
<evidence type="ECO:0000313" key="1">
    <source>
        <dbReference type="EMBL" id="KUG21414.1"/>
    </source>
</evidence>
<sequence>MRFTCPHAYPPCRSPGRLHAPGSAPAWRSAPVCASGSCADSLCLRHLSGEGDSI</sequence>
<organism evidence="1">
    <name type="scientific">hydrocarbon metagenome</name>
    <dbReference type="NCBI Taxonomy" id="938273"/>
    <lineage>
        <taxon>unclassified sequences</taxon>
        <taxon>metagenomes</taxon>
        <taxon>ecological metagenomes</taxon>
    </lineage>
</organism>
<dbReference type="EMBL" id="LNQE01001063">
    <property type="protein sequence ID" value="KUG21414.1"/>
    <property type="molecule type" value="Genomic_DNA"/>
</dbReference>
<reference evidence="1" key="1">
    <citation type="journal article" date="2015" name="Proc. Natl. Acad. Sci. U.S.A.">
        <title>Networks of energetic and metabolic interactions define dynamics in microbial communities.</title>
        <authorList>
            <person name="Embree M."/>
            <person name="Liu J.K."/>
            <person name="Al-Bassam M.M."/>
            <person name="Zengler K."/>
        </authorList>
    </citation>
    <scope>NUCLEOTIDE SEQUENCE</scope>
</reference>
<dbReference type="AlphaFoldDB" id="A0A0W8FKG1"/>
<gene>
    <name evidence="1" type="ORF">ASZ90_008832</name>
</gene>
<name>A0A0W8FKG1_9ZZZZ</name>
<proteinExistence type="predicted"/>